<feature type="transmembrane region" description="Helical" evidence="2">
    <location>
        <begin position="69"/>
        <end position="87"/>
    </location>
</feature>
<dbReference type="AlphaFoldDB" id="A0AAW0XAB1"/>
<feature type="compositionally biased region" description="Basic and acidic residues" evidence="1">
    <location>
        <begin position="1"/>
        <end position="32"/>
    </location>
</feature>
<organism evidence="3 4">
    <name type="scientific">Cherax quadricarinatus</name>
    <name type="common">Australian red claw crayfish</name>
    <dbReference type="NCBI Taxonomy" id="27406"/>
    <lineage>
        <taxon>Eukaryota</taxon>
        <taxon>Metazoa</taxon>
        <taxon>Ecdysozoa</taxon>
        <taxon>Arthropoda</taxon>
        <taxon>Crustacea</taxon>
        <taxon>Multicrustacea</taxon>
        <taxon>Malacostraca</taxon>
        <taxon>Eumalacostraca</taxon>
        <taxon>Eucarida</taxon>
        <taxon>Decapoda</taxon>
        <taxon>Pleocyemata</taxon>
        <taxon>Astacidea</taxon>
        <taxon>Parastacoidea</taxon>
        <taxon>Parastacidae</taxon>
        <taxon>Cherax</taxon>
    </lineage>
</organism>
<keyword evidence="2" id="KW-0812">Transmembrane</keyword>
<accession>A0AAW0XAB1</accession>
<proteinExistence type="predicted"/>
<reference evidence="3 4" key="1">
    <citation type="journal article" date="2024" name="BMC Genomics">
        <title>Genome assembly of redclaw crayfish (Cherax quadricarinatus) provides insights into its immune adaptation and hypoxia tolerance.</title>
        <authorList>
            <person name="Liu Z."/>
            <person name="Zheng J."/>
            <person name="Li H."/>
            <person name="Fang K."/>
            <person name="Wang S."/>
            <person name="He J."/>
            <person name="Zhou D."/>
            <person name="Weng S."/>
            <person name="Chi M."/>
            <person name="Gu Z."/>
            <person name="He J."/>
            <person name="Li F."/>
            <person name="Wang M."/>
        </authorList>
    </citation>
    <scope>NUCLEOTIDE SEQUENCE [LARGE SCALE GENOMIC DNA]</scope>
    <source>
        <strain evidence="3">ZL_2023a</strain>
    </source>
</reference>
<evidence type="ECO:0000313" key="4">
    <source>
        <dbReference type="Proteomes" id="UP001445076"/>
    </source>
</evidence>
<keyword evidence="2" id="KW-0472">Membrane</keyword>
<evidence type="ECO:0000256" key="2">
    <source>
        <dbReference type="SAM" id="Phobius"/>
    </source>
</evidence>
<evidence type="ECO:0000313" key="3">
    <source>
        <dbReference type="EMBL" id="KAK8736878.1"/>
    </source>
</evidence>
<evidence type="ECO:0000256" key="1">
    <source>
        <dbReference type="SAM" id="MobiDB-lite"/>
    </source>
</evidence>
<gene>
    <name evidence="3" type="ORF">OTU49_004696</name>
</gene>
<feature type="region of interest" description="Disordered" evidence="1">
    <location>
        <begin position="1"/>
        <end position="57"/>
    </location>
</feature>
<feature type="compositionally biased region" description="Low complexity" evidence="1">
    <location>
        <begin position="33"/>
        <end position="43"/>
    </location>
</feature>
<sequence>MGRREPEFEVERRRKDRMKDIDISKKDTKGQGDKSAVGASSSSSGGGGDEDGSWTSWAENPRNVQNLKFFIFAQSFVVFLTFGVPQLQKFWSMVMDFFN</sequence>
<name>A0AAW0XAB1_CHEQU</name>
<protein>
    <submittedName>
        <fullName evidence="3">Uncharacterized protein</fullName>
    </submittedName>
</protein>
<keyword evidence="2" id="KW-1133">Transmembrane helix</keyword>
<dbReference type="Proteomes" id="UP001445076">
    <property type="component" value="Unassembled WGS sequence"/>
</dbReference>
<comment type="caution">
    <text evidence="3">The sequence shown here is derived from an EMBL/GenBank/DDBJ whole genome shotgun (WGS) entry which is preliminary data.</text>
</comment>
<dbReference type="EMBL" id="JARKIK010000043">
    <property type="protein sequence ID" value="KAK8736878.1"/>
    <property type="molecule type" value="Genomic_DNA"/>
</dbReference>
<keyword evidence="4" id="KW-1185">Reference proteome</keyword>